<dbReference type="OrthoDB" id="2315746at2"/>
<evidence type="ECO:0000313" key="2">
    <source>
        <dbReference type="Proteomes" id="UP000051315"/>
    </source>
</evidence>
<dbReference type="AlphaFoldDB" id="A0A0R1VWC0"/>
<comment type="caution">
    <text evidence="1">The sequence shown here is derived from an EMBL/GenBank/DDBJ whole genome shotgun (WGS) entry which is preliminary data.</text>
</comment>
<dbReference type="RefSeq" id="WP_057824636.1">
    <property type="nucleotide sequence ID" value="NZ_AZFX01000046.1"/>
</dbReference>
<proteinExistence type="predicted"/>
<dbReference type="STRING" id="1423735.FC15_GL001631"/>
<dbReference type="Proteomes" id="UP000051315">
    <property type="component" value="Unassembled WGS sequence"/>
</dbReference>
<protein>
    <submittedName>
        <fullName evidence="1">Uncharacterized protein</fullName>
    </submittedName>
</protein>
<name>A0A0R1VWC0_9LACO</name>
<gene>
    <name evidence="1" type="ORF">FC15_GL001631</name>
</gene>
<dbReference type="PATRIC" id="fig|1423735.3.peg.1691"/>
<accession>A0A0R1VWC0</accession>
<dbReference type="EMBL" id="AZFX01000046">
    <property type="protein sequence ID" value="KRM09685.1"/>
    <property type="molecule type" value="Genomic_DNA"/>
</dbReference>
<organism evidence="1 2">
    <name type="scientific">Lapidilactobacillus concavus DSM 17758</name>
    <dbReference type="NCBI Taxonomy" id="1423735"/>
    <lineage>
        <taxon>Bacteria</taxon>
        <taxon>Bacillati</taxon>
        <taxon>Bacillota</taxon>
        <taxon>Bacilli</taxon>
        <taxon>Lactobacillales</taxon>
        <taxon>Lactobacillaceae</taxon>
        <taxon>Lapidilactobacillus</taxon>
    </lineage>
</organism>
<evidence type="ECO:0000313" key="1">
    <source>
        <dbReference type="EMBL" id="KRM09685.1"/>
    </source>
</evidence>
<keyword evidence="2" id="KW-1185">Reference proteome</keyword>
<reference evidence="1 2" key="1">
    <citation type="journal article" date="2015" name="Genome Announc.">
        <title>Expanding the biotechnology potential of lactobacilli through comparative genomics of 213 strains and associated genera.</title>
        <authorList>
            <person name="Sun Z."/>
            <person name="Harris H.M."/>
            <person name="McCann A."/>
            <person name="Guo C."/>
            <person name="Argimon S."/>
            <person name="Zhang W."/>
            <person name="Yang X."/>
            <person name="Jeffery I.B."/>
            <person name="Cooney J.C."/>
            <person name="Kagawa T.F."/>
            <person name="Liu W."/>
            <person name="Song Y."/>
            <person name="Salvetti E."/>
            <person name="Wrobel A."/>
            <person name="Rasinkangas P."/>
            <person name="Parkhill J."/>
            <person name="Rea M.C."/>
            <person name="O'Sullivan O."/>
            <person name="Ritari J."/>
            <person name="Douillard F.P."/>
            <person name="Paul Ross R."/>
            <person name="Yang R."/>
            <person name="Briner A.E."/>
            <person name="Felis G.E."/>
            <person name="de Vos W.M."/>
            <person name="Barrangou R."/>
            <person name="Klaenhammer T.R."/>
            <person name="Caufield P.W."/>
            <person name="Cui Y."/>
            <person name="Zhang H."/>
            <person name="O'Toole P.W."/>
        </authorList>
    </citation>
    <scope>NUCLEOTIDE SEQUENCE [LARGE SCALE GENOMIC DNA]</scope>
    <source>
        <strain evidence="1 2">DSM 17758</strain>
    </source>
</reference>
<sequence>MTHPVKNGNIGQYYIKFNHFLARFFIFDRVFREFAETSVRIESGDCLVAENLPALKCDWERNFHSFNYFIQSEIPAVPSRDYQDFQESVYQILKDYANAQRQLINAIDDEAERIHHDQVQLAEGKIRECKSRINDALQQIVTVSFG</sequence>